<dbReference type="Proteomes" id="UP000199408">
    <property type="component" value="Unassembled WGS sequence"/>
</dbReference>
<reference evidence="2" key="1">
    <citation type="submission" date="2016-06" db="EMBL/GenBank/DDBJ databases">
        <authorList>
            <person name="Varghese N."/>
        </authorList>
    </citation>
    <scope>NUCLEOTIDE SEQUENCE [LARGE SCALE GENOMIC DNA]</scope>
    <source>
        <strain evidence="2">DSM 43171</strain>
    </source>
</reference>
<dbReference type="AlphaFoldDB" id="A0A1C5I1U5"/>
<dbReference type="OrthoDB" id="3393036at2"/>
<keyword evidence="2" id="KW-1185">Reference proteome</keyword>
<dbReference type="EMBL" id="FMDN01000007">
    <property type="protein sequence ID" value="SCG52218.1"/>
    <property type="molecule type" value="Genomic_DNA"/>
</dbReference>
<dbReference type="RefSeq" id="WP_091295406.1">
    <property type="nucleotide sequence ID" value="NZ_FMDN01000007.1"/>
</dbReference>
<dbReference type="STRING" id="47864.GA0070560_107133"/>
<evidence type="ECO:0000313" key="2">
    <source>
        <dbReference type="Proteomes" id="UP000199408"/>
    </source>
</evidence>
<organism evidence="1 2">
    <name type="scientific">Micromonospora halophytica</name>
    <dbReference type="NCBI Taxonomy" id="47864"/>
    <lineage>
        <taxon>Bacteria</taxon>
        <taxon>Bacillati</taxon>
        <taxon>Actinomycetota</taxon>
        <taxon>Actinomycetes</taxon>
        <taxon>Micromonosporales</taxon>
        <taxon>Micromonosporaceae</taxon>
        <taxon>Micromonospora</taxon>
    </lineage>
</organism>
<sequence>MTTHGPVLPVWTCGGCNGPWPCATRRKELAAEFDGAPVSLALYMGSYLVSAAEDLTWVPAGLLHRRFLGWIR</sequence>
<protein>
    <recommendedName>
        <fullName evidence="3">Flavin reductase</fullName>
    </recommendedName>
</protein>
<name>A0A1C5I1U5_9ACTN</name>
<gene>
    <name evidence="1" type="ORF">GA0070560_107133</name>
</gene>
<accession>A0A1C5I1U5</accession>
<evidence type="ECO:0008006" key="3">
    <source>
        <dbReference type="Google" id="ProtNLM"/>
    </source>
</evidence>
<proteinExistence type="predicted"/>
<evidence type="ECO:0000313" key="1">
    <source>
        <dbReference type="EMBL" id="SCG52218.1"/>
    </source>
</evidence>